<evidence type="ECO:0000313" key="2">
    <source>
        <dbReference type="EMBL" id="GAA0639888.1"/>
    </source>
</evidence>
<reference evidence="3" key="1">
    <citation type="journal article" date="2019" name="Int. J. Syst. Evol. Microbiol.">
        <title>The Global Catalogue of Microorganisms (GCM) 10K type strain sequencing project: providing services to taxonomists for standard genome sequencing and annotation.</title>
        <authorList>
            <consortium name="The Broad Institute Genomics Platform"/>
            <consortium name="The Broad Institute Genome Sequencing Center for Infectious Disease"/>
            <person name="Wu L."/>
            <person name="Ma J."/>
        </authorList>
    </citation>
    <scope>NUCLEOTIDE SEQUENCE [LARGE SCALE GENOMIC DNA]</scope>
    <source>
        <strain evidence="3">JCM 10367</strain>
    </source>
</reference>
<keyword evidence="3" id="KW-1185">Reference proteome</keyword>
<comment type="caution">
    <text evidence="2">The sequence shown here is derived from an EMBL/GenBank/DDBJ whole genome shotgun (WGS) entry which is preliminary data.</text>
</comment>
<evidence type="ECO:0000313" key="3">
    <source>
        <dbReference type="Proteomes" id="UP001500724"/>
    </source>
</evidence>
<feature type="compositionally biased region" description="Low complexity" evidence="1">
    <location>
        <begin position="157"/>
        <end position="171"/>
    </location>
</feature>
<feature type="compositionally biased region" description="Basic and acidic residues" evidence="1">
    <location>
        <begin position="45"/>
        <end position="55"/>
    </location>
</feature>
<organism evidence="2 3">
    <name type="scientific">Streptomyces thermocarboxydovorans</name>
    <dbReference type="NCBI Taxonomy" id="59298"/>
    <lineage>
        <taxon>Bacteria</taxon>
        <taxon>Bacillati</taxon>
        <taxon>Actinomycetota</taxon>
        <taxon>Actinomycetes</taxon>
        <taxon>Kitasatosporales</taxon>
        <taxon>Streptomycetaceae</taxon>
        <taxon>Streptomyces</taxon>
    </lineage>
</organism>
<dbReference type="EMBL" id="BAAAGU010000012">
    <property type="protein sequence ID" value="GAA0639888.1"/>
    <property type="molecule type" value="Genomic_DNA"/>
</dbReference>
<sequence>MTAQRPEEGGTPELPGGGPLLPEDVWQRFLDDDERAIRASAPREPSARQRAEGQRTRPPRAGGSGRTAGDAVGEMWRPDDPWDAPAWRHLDGRARLRRIGRFAGTAAAIALVLMAWSRLATTADGTPQGPGDTVLQQSEEMPAELPAATSRPKDSLAPSPSAPTTSAVQAG</sequence>
<dbReference type="RefSeq" id="WP_343998830.1">
    <property type="nucleotide sequence ID" value="NZ_BAAAGU010000012.1"/>
</dbReference>
<name>A0ABP3SHU1_9ACTN</name>
<dbReference type="Proteomes" id="UP001500724">
    <property type="component" value="Unassembled WGS sequence"/>
</dbReference>
<feature type="compositionally biased region" description="Basic and acidic residues" evidence="1">
    <location>
        <begin position="76"/>
        <end position="85"/>
    </location>
</feature>
<proteinExistence type="predicted"/>
<evidence type="ECO:0000256" key="1">
    <source>
        <dbReference type="SAM" id="MobiDB-lite"/>
    </source>
</evidence>
<gene>
    <name evidence="2" type="ORF">GCM10009535_15930</name>
</gene>
<protein>
    <submittedName>
        <fullName evidence="2">Uncharacterized protein</fullName>
    </submittedName>
</protein>
<accession>A0ABP3SHU1</accession>
<feature type="region of interest" description="Disordered" evidence="1">
    <location>
        <begin position="1"/>
        <end position="85"/>
    </location>
</feature>
<feature type="region of interest" description="Disordered" evidence="1">
    <location>
        <begin position="122"/>
        <end position="171"/>
    </location>
</feature>